<evidence type="ECO:0000256" key="4">
    <source>
        <dbReference type="ARBA" id="ARBA00022827"/>
    </source>
</evidence>
<dbReference type="SUPFAM" id="SSF56176">
    <property type="entry name" value="FAD-binding/transporter-associated domain-like"/>
    <property type="match status" value="1"/>
</dbReference>
<dbReference type="GO" id="GO:0071949">
    <property type="term" value="F:FAD binding"/>
    <property type="evidence" value="ECO:0007669"/>
    <property type="project" value="InterPro"/>
</dbReference>
<keyword evidence="4" id="KW-0274">FAD</keyword>
<evidence type="ECO:0000256" key="1">
    <source>
        <dbReference type="ARBA" id="ARBA00001974"/>
    </source>
</evidence>
<dbReference type="Gene3D" id="3.40.462.20">
    <property type="match status" value="1"/>
</dbReference>
<keyword evidence="8" id="KW-1185">Reference proteome</keyword>
<dbReference type="InterPro" id="IPR016169">
    <property type="entry name" value="FAD-bd_PCMH_sub2"/>
</dbReference>
<evidence type="ECO:0000259" key="6">
    <source>
        <dbReference type="PROSITE" id="PS51387"/>
    </source>
</evidence>
<dbReference type="InterPro" id="IPR016167">
    <property type="entry name" value="FAD-bd_PCMH_sub1"/>
</dbReference>
<reference evidence="7 8" key="1">
    <citation type="submission" date="2018-06" db="EMBL/GenBank/DDBJ databases">
        <title>Spirosoma sp. HMF3257 Genome sequencing and assembly.</title>
        <authorList>
            <person name="Kang H."/>
            <person name="Cha I."/>
            <person name="Kim H."/>
            <person name="Kang J."/>
            <person name="Joh K."/>
        </authorList>
    </citation>
    <scope>NUCLEOTIDE SEQUENCE [LARGE SCALE GENOMIC DNA]</scope>
    <source>
        <strain evidence="7 8">HMF3257</strain>
    </source>
</reference>
<dbReference type="InterPro" id="IPR006094">
    <property type="entry name" value="Oxid_FAD_bind_N"/>
</dbReference>
<dbReference type="AlphaFoldDB" id="A0A327NM85"/>
<dbReference type="RefSeq" id="WP_111343210.1">
    <property type="nucleotide sequence ID" value="NZ_QLII01000001.1"/>
</dbReference>
<dbReference type="OrthoDB" id="545125at2"/>
<dbReference type="InterPro" id="IPR012951">
    <property type="entry name" value="BBE"/>
</dbReference>
<proteinExistence type="inferred from homology"/>
<name>A0A327NM85_9BACT</name>
<comment type="similarity">
    <text evidence="2">Belongs to the oxygen-dependent FAD-linked oxidoreductase family.</text>
</comment>
<feature type="domain" description="FAD-binding PCMH-type" evidence="6">
    <location>
        <begin position="36"/>
        <end position="207"/>
    </location>
</feature>
<evidence type="ECO:0000256" key="5">
    <source>
        <dbReference type="ARBA" id="ARBA00023002"/>
    </source>
</evidence>
<dbReference type="EMBL" id="QLII01000001">
    <property type="protein sequence ID" value="RAI75136.1"/>
    <property type="molecule type" value="Genomic_DNA"/>
</dbReference>
<dbReference type="InterPro" id="IPR016166">
    <property type="entry name" value="FAD-bd_PCMH"/>
</dbReference>
<dbReference type="Gene3D" id="3.30.43.10">
    <property type="entry name" value="Uridine Diphospho-n-acetylenolpyruvylglucosamine Reductase, domain 2"/>
    <property type="match status" value="1"/>
</dbReference>
<accession>A0A327NM85</accession>
<dbReference type="PROSITE" id="PS00862">
    <property type="entry name" value="OX2_COVAL_FAD"/>
    <property type="match status" value="1"/>
</dbReference>
<dbReference type="InterPro" id="IPR050416">
    <property type="entry name" value="FAD-linked_Oxidoreductase"/>
</dbReference>
<evidence type="ECO:0000313" key="8">
    <source>
        <dbReference type="Proteomes" id="UP000249016"/>
    </source>
</evidence>
<protein>
    <submittedName>
        <fullName evidence="7">Oxidoreductase</fullName>
    </submittedName>
</protein>
<dbReference type="InterPro" id="IPR036318">
    <property type="entry name" value="FAD-bd_PCMH-like_sf"/>
</dbReference>
<organism evidence="7 8">
    <name type="scientific">Spirosoma telluris</name>
    <dbReference type="NCBI Taxonomy" id="2183553"/>
    <lineage>
        <taxon>Bacteria</taxon>
        <taxon>Pseudomonadati</taxon>
        <taxon>Bacteroidota</taxon>
        <taxon>Cytophagia</taxon>
        <taxon>Cytophagales</taxon>
        <taxon>Cytophagaceae</taxon>
        <taxon>Spirosoma</taxon>
    </lineage>
</organism>
<dbReference type="InterPro" id="IPR006093">
    <property type="entry name" value="Oxy_OxRdtase_FAD_BS"/>
</dbReference>
<comment type="cofactor">
    <cofactor evidence="1">
        <name>FAD</name>
        <dbReference type="ChEBI" id="CHEBI:57692"/>
    </cofactor>
</comment>
<keyword evidence="5" id="KW-0560">Oxidoreductase</keyword>
<evidence type="ECO:0000313" key="7">
    <source>
        <dbReference type="EMBL" id="RAI75136.1"/>
    </source>
</evidence>
<dbReference type="GO" id="GO:0016491">
    <property type="term" value="F:oxidoreductase activity"/>
    <property type="evidence" value="ECO:0007669"/>
    <property type="project" value="UniProtKB-KW"/>
</dbReference>
<dbReference type="PROSITE" id="PS51387">
    <property type="entry name" value="FAD_PCMH"/>
    <property type="match status" value="1"/>
</dbReference>
<dbReference type="PANTHER" id="PTHR42973:SF39">
    <property type="entry name" value="FAD-BINDING PCMH-TYPE DOMAIN-CONTAINING PROTEIN"/>
    <property type="match status" value="1"/>
</dbReference>
<dbReference type="Pfam" id="PF01565">
    <property type="entry name" value="FAD_binding_4"/>
    <property type="match status" value="1"/>
</dbReference>
<evidence type="ECO:0000256" key="3">
    <source>
        <dbReference type="ARBA" id="ARBA00022630"/>
    </source>
</evidence>
<comment type="caution">
    <text evidence="7">The sequence shown here is derived from an EMBL/GenBank/DDBJ whole genome shotgun (WGS) entry which is preliminary data.</text>
</comment>
<keyword evidence="3" id="KW-0285">Flavoprotein</keyword>
<dbReference type="PANTHER" id="PTHR42973">
    <property type="entry name" value="BINDING OXIDOREDUCTASE, PUTATIVE (AFU_ORTHOLOGUE AFUA_1G17690)-RELATED"/>
    <property type="match status" value="1"/>
</dbReference>
<evidence type="ECO:0000256" key="2">
    <source>
        <dbReference type="ARBA" id="ARBA00005466"/>
    </source>
</evidence>
<gene>
    <name evidence="7" type="ORF">HMF3257_14705</name>
</gene>
<dbReference type="Pfam" id="PF08031">
    <property type="entry name" value="BBE"/>
    <property type="match status" value="1"/>
</dbReference>
<sequence length="459" mass="50663">MMDTLHITELQTRVRGQLIDPQHTDYHTTRKIYNGMIDKSPSLIARCTCVEDVVTMVNYAREHNLLVAVRGGGHNGAGLGICDDGVVIDLSGMKHIDVDPDKQTVLVEGGCLLNELDAVTHPYGLAVPTGINGTTGVAGLTLGGGVGYLTRHCGLTIDNLLEANLVLADGSVAKASASENEDLFWAIRGGGGNFGIVTSFLFQAHPISTVVAGPMLWHMDDARDILRWYRTFIKEAADSLNGWFAFLTVPPGPPFPEELHLKKMCGIVWCYSGPIENADSVFEPIRQFRKPVFEMIGPMPVPVMQGMFDPLYPPGLQWYWKGDYMNELSDEAIEQHLTYGEALPSMLSTMHLYPIDGAASRVSNEATAWGYRQATWAMVIAGVDPDPANKDVVTTWARDYWQSLHPFSAGGSYINFMMEEGEDRVKATYGANYDRLVAIKTLYDPTNFFRINQNIPPVR</sequence>
<dbReference type="Proteomes" id="UP000249016">
    <property type="component" value="Unassembled WGS sequence"/>
</dbReference>
<dbReference type="Gene3D" id="3.30.465.10">
    <property type="match status" value="1"/>
</dbReference>